<dbReference type="EMBL" id="ML994698">
    <property type="protein sequence ID" value="KAF2176934.1"/>
    <property type="molecule type" value="Genomic_DNA"/>
</dbReference>
<sequence>MRPDDGLVQDYKILSVDKATGILTISAIRLDITRWDLSLIDRISIQDLNRKNGRLAYRQSLIQGYGVSSTDVQLTGWIKFDDDRDALKMTEPVFYLYLGEAMYWGELKVQYWGLLLENDPTRNGAFRRVGMGSLLDFEPLKTLERQDTAIA</sequence>
<dbReference type="AlphaFoldDB" id="A0A6A6DBK3"/>
<keyword evidence="2" id="KW-1185">Reference proteome</keyword>
<evidence type="ECO:0000313" key="1">
    <source>
        <dbReference type="EMBL" id="KAF2176934.1"/>
    </source>
</evidence>
<reference evidence="1" key="1">
    <citation type="journal article" date="2020" name="Stud. Mycol.">
        <title>101 Dothideomycetes genomes: a test case for predicting lifestyles and emergence of pathogens.</title>
        <authorList>
            <person name="Haridas S."/>
            <person name="Albert R."/>
            <person name="Binder M."/>
            <person name="Bloem J."/>
            <person name="Labutti K."/>
            <person name="Salamov A."/>
            <person name="Andreopoulos B."/>
            <person name="Baker S."/>
            <person name="Barry K."/>
            <person name="Bills G."/>
            <person name="Bluhm B."/>
            <person name="Cannon C."/>
            <person name="Castanera R."/>
            <person name="Culley D."/>
            <person name="Daum C."/>
            <person name="Ezra D."/>
            <person name="Gonzalez J."/>
            <person name="Henrissat B."/>
            <person name="Kuo A."/>
            <person name="Liang C."/>
            <person name="Lipzen A."/>
            <person name="Lutzoni F."/>
            <person name="Magnuson J."/>
            <person name="Mondo S."/>
            <person name="Nolan M."/>
            <person name="Ohm R."/>
            <person name="Pangilinan J."/>
            <person name="Park H.-J."/>
            <person name="Ramirez L."/>
            <person name="Alfaro M."/>
            <person name="Sun H."/>
            <person name="Tritt A."/>
            <person name="Yoshinaga Y."/>
            <person name="Zwiers L.-H."/>
            <person name="Turgeon B."/>
            <person name="Goodwin S."/>
            <person name="Spatafora J."/>
            <person name="Crous P."/>
            <person name="Grigoriev I."/>
        </authorList>
    </citation>
    <scope>NUCLEOTIDE SEQUENCE</scope>
    <source>
        <strain evidence="1">CBS 207.26</strain>
    </source>
</reference>
<evidence type="ECO:0008006" key="3">
    <source>
        <dbReference type="Google" id="ProtNLM"/>
    </source>
</evidence>
<gene>
    <name evidence="1" type="ORF">K469DRAFT_697630</name>
</gene>
<accession>A0A6A6DBK3</accession>
<organism evidence="1 2">
    <name type="scientific">Zopfia rhizophila CBS 207.26</name>
    <dbReference type="NCBI Taxonomy" id="1314779"/>
    <lineage>
        <taxon>Eukaryota</taxon>
        <taxon>Fungi</taxon>
        <taxon>Dikarya</taxon>
        <taxon>Ascomycota</taxon>
        <taxon>Pezizomycotina</taxon>
        <taxon>Dothideomycetes</taxon>
        <taxon>Dothideomycetes incertae sedis</taxon>
        <taxon>Zopfiaceae</taxon>
        <taxon>Zopfia</taxon>
    </lineage>
</organism>
<evidence type="ECO:0000313" key="2">
    <source>
        <dbReference type="Proteomes" id="UP000800200"/>
    </source>
</evidence>
<dbReference type="Proteomes" id="UP000800200">
    <property type="component" value="Unassembled WGS sequence"/>
</dbReference>
<protein>
    <recommendedName>
        <fullName evidence="3">Heterokaryon incompatibility domain-containing protein</fullName>
    </recommendedName>
</protein>
<dbReference type="OrthoDB" id="5347061at2759"/>
<name>A0A6A6DBK3_9PEZI</name>
<proteinExistence type="predicted"/>